<protein>
    <submittedName>
        <fullName evidence="1">Uncharacterized protein</fullName>
    </submittedName>
</protein>
<reference evidence="1 2" key="1">
    <citation type="journal article" date="2022" name="Genome Biol. Evol.">
        <title>The Spruce Budworm Genome: Reconstructing the Evolutionary History of Antifreeze Proteins.</title>
        <authorList>
            <person name="Beliveau C."/>
            <person name="Gagne P."/>
            <person name="Picq S."/>
            <person name="Vernygora O."/>
            <person name="Keeling C.I."/>
            <person name="Pinkney K."/>
            <person name="Doucet D."/>
            <person name="Wen F."/>
            <person name="Johnston J.S."/>
            <person name="Maaroufi H."/>
            <person name="Boyle B."/>
            <person name="Laroche J."/>
            <person name="Dewar K."/>
            <person name="Juretic N."/>
            <person name="Blackburn G."/>
            <person name="Nisole A."/>
            <person name="Brunet B."/>
            <person name="Brandao M."/>
            <person name="Lumley L."/>
            <person name="Duan J."/>
            <person name="Quan G."/>
            <person name="Lucarotti C.J."/>
            <person name="Roe A.D."/>
            <person name="Sperling F.A.H."/>
            <person name="Levesque R.C."/>
            <person name="Cusson M."/>
        </authorList>
    </citation>
    <scope>NUCLEOTIDE SEQUENCE [LARGE SCALE GENOMIC DNA]</scope>
    <source>
        <strain evidence="1">Glfc:IPQL:Cfum</strain>
    </source>
</reference>
<dbReference type="Proteomes" id="UP001064048">
    <property type="component" value="Chromosome 16"/>
</dbReference>
<name>A0ACC0JBT6_CHOFU</name>
<sequence>MVVRVATDERPFETPSSDESGLGRDSPSEESEPEAALHQTIMPLSEEDTPTSIEEDCVKYRFVLLEVVPPDGGWGWVIVFASFIYGFRVVTIVGSLVSSAAFALSYFATSVEYLYLVSASA</sequence>
<evidence type="ECO:0000313" key="1">
    <source>
        <dbReference type="EMBL" id="KAI8421595.1"/>
    </source>
</evidence>
<organism evidence="1 2">
    <name type="scientific">Choristoneura fumiferana</name>
    <name type="common">Spruce budworm moth</name>
    <name type="synonym">Archips fumiferana</name>
    <dbReference type="NCBI Taxonomy" id="7141"/>
    <lineage>
        <taxon>Eukaryota</taxon>
        <taxon>Metazoa</taxon>
        <taxon>Ecdysozoa</taxon>
        <taxon>Arthropoda</taxon>
        <taxon>Hexapoda</taxon>
        <taxon>Insecta</taxon>
        <taxon>Pterygota</taxon>
        <taxon>Neoptera</taxon>
        <taxon>Endopterygota</taxon>
        <taxon>Lepidoptera</taxon>
        <taxon>Glossata</taxon>
        <taxon>Ditrysia</taxon>
        <taxon>Tortricoidea</taxon>
        <taxon>Tortricidae</taxon>
        <taxon>Tortricinae</taxon>
        <taxon>Choristoneura</taxon>
    </lineage>
</organism>
<accession>A0ACC0JBT6</accession>
<dbReference type="EMBL" id="CM046116">
    <property type="protein sequence ID" value="KAI8421595.1"/>
    <property type="molecule type" value="Genomic_DNA"/>
</dbReference>
<evidence type="ECO:0000313" key="2">
    <source>
        <dbReference type="Proteomes" id="UP001064048"/>
    </source>
</evidence>
<keyword evidence="2" id="KW-1185">Reference proteome</keyword>
<comment type="caution">
    <text evidence="1">The sequence shown here is derived from an EMBL/GenBank/DDBJ whole genome shotgun (WGS) entry which is preliminary data.</text>
</comment>
<proteinExistence type="predicted"/>
<gene>
    <name evidence="1" type="ORF">MSG28_009610</name>
</gene>